<gene>
    <name evidence="5" type="primary">kipA</name>
    <name evidence="5" type="ORF">BOA8489_00955</name>
</gene>
<dbReference type="InterPro" id="IPR029000">
    <property type="entry name" value="Cyclophilin-like_dom_sf"/>
</dbReference>
<dbReference type="RefSeq" id="WP_093972820.1">
    <property type="nucleotide sequence ID" value="NZ_FXXQ01000002.1"/>
</dbReference>
<name>A0A238IWQ8_9RHOB</name>
<keyword evidence="6" id="KW-1185">Reference proteome</keyword>
<dbReference type="InterPro" id="IPR052708">
    <property type="entry name" value="PxpC"/>
</dbReference>
<evidence type="ECO:0000313" key="5">
    <source>
        <dbReference type="EMBL" id="SMX22857.1"/>
    </source>
</evidence>
<feature type="domain" description="Carboxyltransferase" evidence="4">
    <location>
        <begin position="26"/>
        <end position="302"/>
    </location>
</feature>
<reference evidence="5 6" key="1">
    <citation type="submission" date="2017-05" db="EMBL/GenBank/DDBJ databases">
        <authorList>
            <person name="Song R."/>
            <person name="Chenine A.L."/>
            <person name="Ruprecht R.M."/>
        </authorList>
    </citation>
    <scope>NUCLEOTIDE SEQUENCE [LARGE SCALE GENOMIC DNA]</scope>
    <source>
        <strain evidence="5 6">CECT 8489</strain>
    </source>
</reference>
<evidence type="ECO:0000256" key="3">
    <source>
        <dbReference type="ARBA" id="ARBA00022840"/>
    </source>
</evidence>
<accession>A0A238IWQ8</accession>
<dbReference type="GO" id="GO:0005524">
    <property type="term" value="F:ATP binding"/>
    <property type="evidence" value="ECO:0007669"/>
    <property type="project" value="UniProtKB-KW"/>
</dbReference>
<organism evidence="5 6">
    <name type="scientific">Boseongicola aestuarii</name>
    <dbReference type="NCBI Taxonomy" id="1470561"/>
    <lineage>
        <taxon>Bacteria</taxon>
        <taxon>Pseudomonadati</taxon>
        <taxon>Pseudomonadota</taxon>
        <taxon>Alphaproteobacteria</taxon>
        <taxon>Rhodobacterales</taxon>
        <taxon>Paracoccaceae</taxon>
        <taxon>Boseongicola</taxon>
    </lineage>
</organism>
<sequence>MTAVLSVLRAGPAMSVQDLGRPGHMGEGLSHGGAADREAFLEGVALLDQTVECAAIEMAAFGGDFTVSKDIRIALTGAPMVATCDGEALAWNASHLVKAGKRLSIGAARSGVYAYLHVGGGVQTQPFLESRSTHLTAGIGTLIATGQELPVGTDAKPNDVNKMILPEPRFEGGTVRILPSVQTQSFSQDVLERFQATVFKRSPRANRQGLELVFEGEPFGTTDQLTVLSEPMVAGDIQMTGEGAPFVLLPECQTTGGYPRIGTVLPVDLPIIAQAGPGDELRFRFVEYDAALHSHKSTAQRLTEMTAMVSPMVRDPHDMRDLLAYQLVGGVVDALNEAD</sequence>
<keyword evidence="3" id="KW-0067">ATP-binding</keyword>
<dbReference type="GO" id="GO:0016787">
    <property type="term" value="F:hydrolase activity"/>
    <property type="evidence" value="ECO:0007669"/>
    <property type="project" value="UniProtKB-KW"/>
</dbReference>
<keyword evidence="1" id="KW-0547">Nucleotide-binding</keyword>
<evidence type="ECO:0000313" key="6">
    <source>
        <dbReference type="Proteomes" id="UP000201838"/>
    </source>
</evidence>
<dbReference type="AlphaFoldDB" id="A0A238IWQ8"/>
<dbReference type="SMART" id="SM00797">
    <property type="entry name" value="AHS2"/>
    <property type="match status" value="1"/>
</dbReference>
<dbReference type="EMBL" id="FXXQ01000002">
    <property type="protein sequence ID" value="SMX22857.1"/>
    <property type="molecule type" value="Genomic_DNA"/>
</dbReference>
<proteinExistence type="predicted"/>
<dbReference type="PANTHER" id="PTHR43309:SF3">
    <property type="entry name" value="5-OXOPROLINASE SUBUNIT C"/>
    <property type="match status" value="1"/>
</dbReference>
<protein>
    <submittedName>
        <fullName evidence="5">KipI antagonist</fullName>
    </submittedName>
</protein>
<evidence type="ECO:0000259" key="4">
    <source>
        <dbReference type="SMART" id="SM00797"/>
    </source>
</evidence>
<dbReference type="InterPro" id="IPR003778">
    <property type="entry name" value="CT_A_B"/>
</dbReference>
<dbReference type="Proteomes" id="UP000201838">
    <property type="component" value="Unassembled WGS sequence"/>
</dbReference>
<dbReference type="Gene3D" id="2.40.100.10">
    <property type="entry name" value="Cyclophilin-like"/>
    <property type="match status" value="1"/>
</dbReference>
<evidence type="ECO:0000256" key="1">
    <source>
        <dbReference type="ARBA" id="ARBA00022741"/>
    </source>
</evidence>
<evidence type="ECO:0000256" key="2">
    <source>
        <dbReference type="ARBA" id="ARBA00022801"/>
    </source>
</evidence>
<dbReference type="OrthoDB" id="9768696at2"/>
<keyword evidence="2" id="KW-0378">Hydrolase</keyword>
<dbReference type="PANTHER" id="PTHR43309">
    <property type="entry name" value="5-OXOPROLINASE SUBUNIT C"/>
    <property type="match status" value="1"/>
</dbReference>
<dbReference type="Pfam" id="PF02626">
    <property type="entry name" value="CT_A_B"/>
    <property type="match status" value="1"/>
</dbReference>